<evidence type="ECO:0000313" key="9">
    <source>
        <dbReference type="Proteomes" id="UP000075243"/>
    </source>
</evidence>
<keyword evidence="7" id="KW-0150">Chloroplast</keyword>
<reference evidence="8 9" key="1">
    <citation type="journal article" date="2012" name="Nat. Biotechnol.">
        <title>Draft genome sequence of pigeonpea (Cajanus cajan), an orphan legume crop of resource-poor farmers.</title>
        <authorList>
            <person name="Varshney R.K."/>
            <person name="Chen W."/>
            <person name="Li Y."/>
            <person name="Bharti A.K."/>
            <person name="Saxena R.K."/>
            <person name="Schlueter J.A."/>
            <person name="Donoghue M.T."/>
            <person name="Azam S."/>
            <person name="Fan G."/>
            <person name="Whaley A.M."/>
            <person name="Farmer A.D."/>
            <person name="Sheridan J."/>
            <person name="Iwata A."/>
            <person name="Tuteja R."/>
            <person name="Penmetsa R.V."/>
            <person name="Wu W."/>
            <person name="Upadhyaya H.D."/>
            <person name="Yang S.P."/>
            <person name="Shah T."/>
            <person name="Saxena K.B."/>
            <person name="Michael T."/>
            <person name="McCombie W.R."/>
            <person name="Yang B."/>
            <person name="Zhang G."/>
            <person name="Yang H."/>
            <person name="Wang J."/>
            <person name="Spillane C."/>
            <person name="Cook D.R."/>
            <person name="May G.D."/>
            <person name="Xu X."/>
            <person name="Jackson S.A."/>
        </authorList>
    </citation>
    <scope>NUCLEOTIDE SEQUENCE [LARGE SCALE GENOMIC DNA]</scope>
    <source>
        <strain evidence="9">cv. Asha</strain>
    </source>
</reference>
<evidence type="ECO:0000313" key="8">
    <source>
        <dbReference type="EMBL" id="KYP59605.1"/>
    </source>
</evidence>
<keyword evidence="9" id="KW-1185">Reference proteome</keyword>
<dbReference type="GO" id="GO:0046872">
    <property type="term" value="F:metal ion binding"/>
    <property type="evidence" value="ECO:0007669"/>
    <property type="project" value="UniProtKB-KW"/>
</dbReference>
<dbReference type="SUPFAM" id="SSF56420">
    <property type="entry name" value="Peptide deformylase"/>
    <property type="match status" value="1"/>
</dbReference>
<dbReference type="PRINTS" id="PR01576">
    <property type="entry name" value="PDEFORMYLASE"/>
</dbReference>
<dbReference type="Proteomes" id="UP000075243">
    <property type="component" value="Chromosome 10"/>
</dbReference>
<organism evidence="8 9">
    <name type="scientific">Cajanus cajan</name>
    <name type="common">Pigeon pea</name>
    <name type="synonym">Cajanus indicus</name>
    <dbReference type="NCBI Taxonomy" id="3821"/>
    <lineage>
        <taxon>Eukaryota</taxon>
        <taxon>Viridiplantae</taxon>
        <taxon>Streptophyta</taxon>
        <taxon>Embryophyta</taxon>
        <taxon>Tracheophyta</taxon>
        <taxon>Spermatophyta</taxon>
        <taxon>Magnoliopsida</taxon>
        <taxon>eudicotyledons</taxon>
        <taxon>Gunneridae</taxon>
        <taxon>Pentapetalae</taxon>
        <taxon>rosids</taxon>
        <taxon>fabids</taxon>
        <taxon>Fabales</taxon>
        <taxon>Fabaceae</taxon>
        <taxon>Papilionoideae</taxon>
        <taxon>50 kb inversion clade</taxon>
        <taxon>NPAAA clade</taxon>
        <taxon>indigoferoid/millettioid clade</taxon>
        <taxon>Phaseoleae</taxon>
        <taxon>Cajanus</taxon>
    </lineage>
</organism>
<dbReference type="GO" id="GO:0006412">
    <property type="term" value="P:translation"/>
    <property type="evidence" value="ECO:0007669"/>
    <property type="project" value="UniProtKB-KW"/>
</dbReference>
<dbReference type="GO" id="GO:0009507">
    <property type="term" value="C:chloroplast"/>
    <property type="evidence" value="ECO:0007669"/>
    <property type="project" value="UniProtKB-SubCell"/>
</dbReference>
<name>A0A151SXS6_CAJCA</name>
<comment type="similarity">
    <text evidence="1 7">Belongs to the polypeptide deformylase family.</text>
</comment>
<dbReference type="InterPro" id="IPR036821">
    <property type="entry name" value="Peptide_deformylase_sf"/>
</dbReference>
<comment type="subcellular location">
    <subcellularLocation>
        <location evidence="7">Plastid</location>
        <location evidence="7">Chloroplast</location>
    </subcellularLocation>
</comment>
<dbReference type="PANTHER" id="PTHR10458">
    <property type="entry name" value="PEPTIDE DEFORMYLASE"/>
    <property type="match status" value="1"/>
</dbReference>
<dbReference type="PIRSF" id="PIRSF004749">
    <property type="entry name" value="Pep_def"/>
    <property type="match status" value="1"/>
</dbReference>
<dbReference type="InterPro" id="IPR023635">
    <property type="entry name" value="Peptide_deformylase"/>
</dbReference>
<dbReference type="PANTHER" id="PTHR10458:SF2">
    <property type="entry name" value="PEPTIDE DEFORMYLASE, MITOCHONDRIAL"/>
    <property type="match status" value="1"/>
</dbReference>
<evidence type="ECO:0000256" key="6">
    <source>
        <dbReference type="ARBA" id="ARBA00037114"/>
    </source>
</evidence>
<keyword evidence="4 7" id="KW-0378">Hydrolase</keyword>
<proteinExistence type="inferred from homology"/>
<evidence type="ECO:0000256" key="1">
    <source>
        <dbReference type="ARBA" id="ARBA00010759"/>
    </source>
</evidence>
<evidence type="ECO:0000256" key="4">
    <source>
        <dbReference type="ARBA" id="ARBA00022801"/>
    </source>
</evidence>
<dbReference type="STRING" id="3821.A0A151SXS6"/>
<dbReference type="OMA" id="LPHNSEY"/>
<dbReference type="EC" id="3.5.1.88" evidence="2 7"/>
<keyword evidence="7" id="KW-0934">Plastid</keyword>
<dbReference type="GO" id="GO:0042586">
    <property type="term" value="F:peptide deformylase activity"/>
    <property type="evidence" value="ECO:0007669"/>
    <property type="project" value="UniProtKB-EC"/>
</dbReference>
<protein>
    <recommendedName>
        <fullName evidence="2 7">Peptide deformylase</fullName>
        <ecNumber evidence="2 7">3.5.1.88</ecNumber>
    </recommendedName>
</protein>
<comment type="catalytic activity">
    <reaction evidence="7">
        <text>N-terminal N-formyl-L-methionyl-[peptide] + H2O = N-terminal L-methionyl-[peptide] + formate</text>
        <dbReference type="Rhea" id="RHEA:24420"/>
        <dbReference type="Rhea" id="RHEA-COMP:10639"/>
        <dbReference type="Rhea" id="RHEA-COMP:10640"/>
        <dbReference type="ChEBI" id="CHEBI:15377"/>
        <dbReference type="ChEBI" id="CHEBI:15740"/>
        <dbReference type="ChEBI" id="CHEBI:49298"/>
        <dbReference type="ChEBI" id="CHEBI:64731"/>
        <dbReference type="EC" id="3.5.1.88"/>
    </reaction>
</comment>
<sequence>MTYKQEEELKAQDRRPFDLLVILNPKLKYNTNRTALFFEGCLSVAGYCVVVERYLDVEVASFDRYGEPLKINATGCQARILQHECDHLDGTLYVDKMVPRTFRVLENMYKPLAHGCPKLGPR</sequence>
<evidence type="ECO:0000256" key="3">
    <source>
        <dbReference type="ARBA" id="ARBA00022723"/>
    </source>
</evidence>
<comment type="function">
    <text evidence="6 7">Removes the formyl group from the N-terminal Met of newly synthesized proteins.</text>
</comment>
<dbReference type="EMBL" id="CM003612">
    <property type="protein sequence ID" value="KYP59605.1"/>
    <property type="molecule type" value="Genomic_DNA"/>
</dbReference>
<keyword evidence="3 7" id="KW-0479">Metal-binding</keyword>
<evidence type="ECO:0000256" key="7">
    <source>
        <dbReference type="RuleBase" id="RU362111"/>
    </source>
</evidence>
<dbReference type="AlphaFoldDB" id="A0A151SXS6"/>
<accession>A0A151SXS6</accession>
<gene>
    <name evidence="8" type="ORF">KK1_015041</name>
</gene>
<keyword evidence="7" id="KW-0809">Transit peptide</keyword>
<evidence type="ECO:0000256" key="5">
    <source>
        <dbReference type="ARBA" id="ARBA00022917"/>
    </source>
</evidence>
<evidence type="ECO:0000256" key="2">
    <source>
        <dbReference type="ARBA" id="ARBA00012175"/>
    </source>
</evidence>
<dbReference type="Pfam" id="PF01327">
    <property type="entry name" value="Pep_deformylase"/>
    <property type="match status" value="1"/>
</dbReference>
<dbReference type="GO" id="GO:0005739">
    <property type="term" value="C:mitochondrion"/>
    <property type="evidence" value="ECO:0007669"/>
    <property type="project" value="TreeGrafter"/>
</dbReference>
<dbReference type="Gramene" id="C.cajan_14611.t">
    <property type="protein sequence ID" value="C.cajan_14611.t"/>
    <property type="gene ID" value="C.cajan_14611"/>
</dbReference>
<dbReference type="Gene3D" id="3.90.45.10">
    <property type="entry name" value="Peptide deformylase"/>
    <property type="match status" value="1"/>
</dbReference>
<keyword evidence="5 7" id="KW-0648">Protein biosynthesis</keyword>